<evidence type="ECO:0000259" key="1">
    <source>
        <dbReference type="SMART" id="SM01155"/>
    </source>
</evidence>
<comment type="caution">
    <text evidence="2">The sequence shown here is derived from an EMBL/GenBank/DDBJ whole genome shotgun (WGS) entry which is preliminary data.</text>
</comment>
<dbReference type="AlphaFoldDB" id="A0AAW0XUW1"/>
<reference evidence="2 3" key="1">
    <citation type="journal article" date="2024" name="BMC Genomics">
        <title>Genome assembly of redclaw crayfish (Cherax quadricarinatus) provides insights into its immune adaptation and hypoxia tolerance.</title>
        <authorList>
            <person name="Liu Z."/>
            <person name="Zheng J."/>
            <person name="Li H."/>
            <person name="Fang K."/>
            <person name="Wang S."/>
            <person name="He J."/>
            <person name="Zhou D."/>
            <person name="Weng S."/>
            <person name="Chi M."/>
            <person name="Gu Z."/>
            <person name="He J."/>
            <person name="Li F."/>
            <person name="Wang M."/>
        </authorList>
    </citation>
    <scope>NUCLEOTIDE SEQUENCE [LARGE SCALE GENOMIC DNA]</scope>
    <source>
        <strain evidence="2">ZL_2023a</strain>
    </source>
</reference>
<keyword evidence="3" id="KW-1185">Reference proteome</keyword>
<gene>
    <name evidence="2" type="ORF">OTU49_001237</name>
</gene>
<dbReference type="InterPro" id="IPR013177">
    <property type="entry name" value="Ribosomal_mS38_C"/>
</dbReference>
<dbReference type="Pfam" id="PF08213">
    <property type="entry name" value="COX24_C"/>
    <property type="match status" value="1"/>
</dbReference>
<protein>
    <recommendedName>
        <fullName evidence="1">Ribosomal protein mS38 C-terminal domain-containing protein</fullName>
    </recommendedName>
</protein>
<dbReference type="SMART" id="SM01155">
    <property type="entry name" value="DUF1713"/>
    <property type="match status" value="1"/>
</dbReference>
<evidence type="ECO:0000313" key="2">
    <source>
        <dbReference type="EMBL" id="KAK8743733.1"/>
    </source>
</evidence>
<evidence type="ECO:0000313" key="3">
    <source>
        <dbReference type="Proteomes" id="UP001445076"/>
    </source>
</evidence>
<proteinExistence type="predicted"/>
<dbReference type="Proteomes" id="UP001445076">
    <property type="component" value="Unassembled WGS sequence"/>
</dbReference>
<feature type="domain" description="Ribosomal protein mS38 C-terminal" evidence="1">
    <location>
        <begin position="145"/>
        <end position="178"/>
    </location>
</feature>
<name>A0AAW0XUW1_CHEQU</name>
<feature type="non-terminal residue" evidence="2">
    <location>
        <position position="1"/>
    </location>
</feature>
<dbReference type="EMBL" id="JARKIK010000024">
    <property type="protein sequence ID" value="KAK8743733.1"/>
    <property type="molecule type" value="Genomic_DNA"/>
</dbReference>
<sequence>VCTVFQSMAHLTSAIRVVASARTAAHLGYSVNSLKISPVRSMPKFEAKDDLNESFRHLGISPVEASMSATCIMSPTGSSLVAPLHNTQEYRLPSLVKPMSIILPNLYDGVILEKSLPPNLNIMEKVEPLTDELKEAPSNQVIEKQAAVLIGIRRRKMKKHRLKKLRKRMKFEWQKIRQKREYQKEKLFQATQMAKVREYEAFDAATYVADVLRKIKEKPTPMFWKGKRLPPPVVKQLMEEEELKKKRRQQ</sequence>
<accession>A0AAW0XUW1</accession>
<organism evidence="2 3">
    <name type="scientific">Cherax quadricarinatus</name>
    <name type="common">Australian red claw crayfish</name>
    <dbReference type="NCBI Taxonomy" id="27406"/>
    <lineage>
        <taxon>Eukaryota</taxon>
        <taxon>Metazoa</taxon>
        <taxon>Ecdysozoa</taxon>
        <taxon>Arthropoda</taxon>
        <taxon>Crustacea</taxon>
        <taxon>Multicrustacea</taxon>
        <taxon>Malacostraca</taxon>
        <taxon>Eumalacostraca</taxon>
        <taxon>Eucarida</taxon>
        <taxon>Decapoda</taxon>
        <taxon>Pleocyemata</taxon>
        <taxon>Astacidea</taxon>
        <taxon>Parastacoidea</taxon>
        <taxon>Parastacidae</taxon>
        <taxon>Cherax</taxon>
    </lineage>
</organism>